<feature type="region of interest" description="Disordered" evidence="1">
    <location>
        <begin position="71"/>
        <end position="90"/>
    </location>
</feature>
<evidence type="ECO:0000256" key="1">
    <source>
        <dbReference type="SAM" id="MobiDB-lite"/>
    </source>
</evidence>
<evidence type="ECO:0000313" key="2">
    <source>
        <dbReference type="EMBL" id="KAK1266567.1"/>
    </source>
</evidence>
<gene>
    <name evidence="2" type="ORF">QJS04_geneDACA002623</name>
</gene>
<evidence type="ECO:0000313" key="3">
    <source>
        <dbReference type="Proteomes" id="UP001179952"/>
    </source>
</evidence>
<organism evidence="2 3">
    <name type="scientific">Acorus gramineus</name>
    <name type="common">Dwarf sweet flag</name>
    <dbReference type="NCBI Taxonomy" id="55184"/>
    <lineage>
        <taxon>Eukaryota</taxon>
        <taxon>Viridiplantae</taxon>
        <taxon>Streptophyta</taxon>
        <taxon>Embryophyta</taxon>
        <taxon>Tracheophyta</taxon>
        <taxon>Spermatophyta</taxon>
        <taxon>Magnoliopsida</taxon>
        <taxon>Liliopsida</taxon>
        <taxon>Acoraceae</taxon>
        <taxon>Acorus</taxon>
    </lineage>
</organism>
<name>A0AAV9AR50_ACOGR</name>
<dbReference type="Proteomes" id="UP001179952">
    <property type="component" value="Unassembled WGS sequence"/>
</dbReference>
<sequence length="90" mass="10030">MLDLQRSTSTRGVGTLSKDQAYSMKEGVELNSIKTQLEPNLKLNQTIKSEVNKMYVYVSLRDKIIININAPTCGPEAQNRPDKHGPVDKA</sequence>
<feature type="compositionally biased region" description="Polar residues" evidence="1">
    <location>
        <begin position="1"/>
        <end position="20"/>
    </location>
</feature>
<feature type="region of interest" description="Disordered" evidence="1">
    <location>
        <begin position="1"/>
        <end position="21"/>
    </location>
</feature>
<reference evidence="2" key="1">
    <citation type="journal article" date="2023" name="Nat. Commun.">
        <title>Diploid and tetraploid genomes of Acorus and the evolution of monocots.</title>
        <authorList>
            <person name="Ma L."/>
            <person name="Liu K.W."/>
            <person name="Li Z."/>
            <person name="Hsiao Y.Y."/>
            <person name="Qi Y."/>
            <person name="Fu T."/>
            <person name="Tang G.D."/>
            <person name="Zhang D."/>
            <person name="Sun W.H."/>
            <person name="Liu D.K."/>
            <person name="Li Y."/>
            <person name="Chen G.Z."/>
            <person name="Liu X.D."/>
            <person name="Liao X.Y."/>
            <person name="Jiang Y.T."/>
            <person name="Yu X."/>
            <person name="Hao Y."/>
            <person name="Huang J."/>
            <person name="Zhao X.W."/>
            <person name="Ke S."/>
            <person name="Chen Y.Y."/>
            <person name="Wu W.L."/>
            <person name="Hsu J.L."/>
            <person name="Lin Y.F."/>
            <person name="Huang M.D."/>
            <person name="Li C.Y."/>
            <person name="Huang L."/>
            <person name="Wang Z.W."/>
            <person name="Zhao X."/>
            <person name="Zhong W.Y."/>
            <person name="Peng D.H."/>
            <person name="Ahmad S."/>
            <person name="Lan S."/>
            <person name="Zhang J.S."/>
            <person name="Tsai W.C."/>
            <person name="Van de Peer Y."/>
            <person name="Liu Z.J."/>
        </authorList>
    </citation>
    <scope>NUCLEOTIDE SEQUENCE</scope>
    <source>
        <strain evidence="2">SCP</strain>
    </source>
</reference>
<proteinExistence type="predicted"/>
<reference evidence="2" key="2">
    <citation type="submission" date="2023-06" db="EMBL/GenBank/DDBJ databases">
        <authorList>
            <person name="Ma L."/>
            <person name="Liu K.-W."/>
            <person name="Li Z."/>
            <person name="Hsiao Y.-Y."/>
            <person name="Qi Y."/>
            <person name="Fu T."/>
            <person name="Tang G."/>
            <person name="Zhang D."/>
            <person name="Sun W.-H."/>
            <person name="Liu D.-K."/>
            <person name="Li Y."/>
            <person name="Chen G.-Z."/>
            <person name="Liu X.-D."/>
            <person name="Liao X.-Y."/>
            <person name="Jiang Y.-T."/>
            <person name="Yu X."/>
            <person name="Hao Y."/>
            <person name="Huang J."/>
            <person name="Zhao X.-W."/>
            <person name="Ke S."/>
            <person name="Chen Y.-Y."/>
            <person name="Wu W.-L."/>
            <person name="Hsu J.-L."/>
            <person name="Lin Y.-F."/>
            <person name="Huang M.-D."/>
            <person name="Li C.-Y."/>
            <person name="Huang L."/>
            <person name="Wang Z.-W."/>
            <person name="Zhao X."/>
            <person name="Zhong W.-Y."/>
            <person name="Peng D.-H."/>
            <person name="Ahmad S."/>
            <person name="Lan S."/>
            <person name="Zhang J.-S."/>
            <person name="Tsai W.-C."/>
            <person name="Van De Peer Y."/>
            <person name="Liu Z.-J."/>
        </authorList>
    </citation>
    <scope>NUCLEOTIDE SEQUENCE</scope>
    <source>
        <strain evidence="2">SCP</strain>
        <tissue evidence="2">Leaves</tissue>
    </source>
</reference>
<feature type="compositionally biased region" description="Basic and acidic residues" evidence="1">
    <location>
        <begin position="79"/>
        <end position="90"/>
    </location>
</feature>
<keyword evidence="3" id="KW-1185">Reference proteome</keyword>
<protein>
    <submittedName>
        <fullName evidence="2">Uncharacterized protein</fullName>
    </submittedName>
</protein>
<dbReference type="AlphaFoldDB" id="A0AAV9AR50"/>
<dbReference type="EMBL" id="JAUJYN010000007">
    <property type="protein sequence ID" value="KAK1266567.1"/>
    <property type="molecule type" value="Genomic_DNA"/>
</dbReference>
<accession>A0AAV9AR50</accession>
<comment type="caution">
    <text evidence="2">The sequence shown here is derived from an EMBL/GenBank/DDBJ whole genome shotgun (WGS) entry which is preliminary data.</text>
</comment>